<feature type="compositionally biased region" description="Polar residues" evidence="1">
    <location>
        <begin position="514"/>
        <end position="530"/>
    </location>
</feature>
<feature type="region of interest" description="Disordered" evidence="1">
    <location>
        <begin position="1"/>
        <end position="26"/>
    </location>
</feature>
<accession>A0AAV4HZG0</accession>
<dbReference type="SUPFAM" id="SSF50156">
    <property type="entry name" value="PDZ domain-like"/>
    <property type="match status" value="1"/>
</dbReference>
<organism evidence="3 4">
    <name type="scientific">Elysia marginata</name>
    <dbReference type="NCBI Taxonomy" id="1093978"/>
    <lineage>
        <taxon>Eukaryota</taxon>
        <taxon>Metazoa</taxon>
        <taxon>Spiralia</taxon>
        <taxon>Lophotrochozoa</taxon>
        <taxon>Mollusca</taxon>
        <taxon>Gastropoda</taxon>
        <taxon>Heterobranchia</taxon>
        <taxon>Euthyneura</taxon>
        <taxon>Panpulmonata</taxon>
        <taxon>Sacoglossa</taxon>
        <taxon>Placobranchoidea</taxon>
        <taxon>Plakobranchidae</taxon>
        <taxon>Elysia</taxon>
    </lineage>
</organism>
<feature type="compositionally biased region" description="Polar residues" evidence="1">
    <location>
        <begin position="181"/>
        <end position="210"/>
    </location>
</feature>
<proteinExistence type="predicted"/>
<feature type="region of interest" description="Disordered" evidence="1">
    <location>
        <begin position="242"/>
        <end position="283"/>
    </location>
</feature>
<feature type="region of interest" description="Disordered" evidence="1">
    <location>
        <begin position="180"/>
        <end position="210"/>
    </location>
</feature>
<feature type="region of interest" description="Disordered" evidence="1">
    <location>
        <begin position="492"/>
        <end position="530"/>
    </location>
</feature>
<name>A0AAV4HZG0_9GAST</name>
<dbReference type="EMBL" id="BMAT01005902">
    <property type="protein sequence ID" value="GFS02096.1"/>
    <property type="molecule type" value="Genomic_DNA"/>
</dbReference>
<dbReference type="Gene3D" id="2.30.42.10">
    <property type="match status" value="1"/>
</dbReference>
<dbReference type="PANTHER" id="PTHR23175">
    <property type="entry name" value="PDZ DOMAIN-CONTAINING PROTEIN"/>
    <property type="match status" value="1"/>
</dbReference>
<evidence type="ECO:0000256" key="1">
    <source>
        <dbReference type="SAM" id="MobiDB-lite"/>
    </source>
</evidence>
<evidence type="ECO:0000313" key="3">
    <source>
        <dbReference type="EMBL" id="GFS02096.1"/>
    </source>
</evidence>
<evidence type="ECO:0000259" key="2">
    <source>
        <dbReference type="PROSITE" id="PS50106"/>
    </source>
</evidence>
<protein>
    <submittedName>
        <fullName evidence="3">Na(+)/H(+) exchange regulatory cofactor NHE-RF1</fullName>
    </submittedName>
</protein>
<dbReference type="Pfam" id="PF00595">
    <property type="entry name" value="PDZ"/>
    <property type="match status" value="1"/>
</dbReference>
<dbReference type="Proteomes" id="UP000762676">
    <property type="component" value="Unassembled WGS sequence"/>
</dbReference>
<feature type="domain" description="PDZ" evidence="2">
    <location>
        <begin position="36"/>
        <end position="94"/>
    </location>
</feature>
<dbReference type="PROSITE" id="PS50106">
    <property type="entry name" value="PDZ"/>
    <property type="match status" value="1"/>
</dbReference>
<gene>
    <name evidence="3" type="ORF">ElyMa_002855300</name>
</gene>
<dbReference type="InterPro" id="IPR001478">
    <property type="entry name" value="PDZ"/>
</dbReference>
<dbReference type="PANTHER" id="PTHR23175:SF23">
    <property type="entry name" value="PDZ DOMAIN-CONTAINING PROTEIN"/>
    <property type="match status" value="1"/>
</dbReference>
<reference evidence="3 4" key="1">
    <citation type="journal article" date="2021" name="Elife">
        <title>Chloroplast acquisition without the gene transfer in kleptoplastic sea slugs, Plakobranchus ocellatus.</title>
        <authorList>
            <person name="Maeda T."/>
            <person name="Takahashi S."/>
            <person name="Yoshida T."/>
            <person name="Shimamura S."/>
            <person name="Takaki Y."/>
            <person name="Nagai Y."/>
            <person name="Toyoda A."/>
            <person name="Suzuki Y."/>
            <person name="Arimoto A."/>
            <person name="Ishii H."/>
            <person name="Satoh N."/>
            <person name="Nishiyama T."/>
            <person name="Hasebe M."/>
            <person name="Maruyama T."/>
            <person name="Minagawa J."/>
            <person name="Obokata J."/>
            <person name="Shigenobu S."/>
        </authorList>
    </citation>
    <scope>NUCLEOTIDE SEQUENCE [LARGE SCALE GENOMIC DNA]</scope>
</reference>
<keyword evidence="4" id="KW-1185">Reference proteome</keyword>
<comment type="caution">
    <text evidence="3">The sequence shown here is derived from an EMBL/GenBank/DDBJ whole genome shotgun (WGS) entry which is preliminary data.</text>
</comment>
<feature type="compositionally biased region" description="Polar residues" evidence="1">
    <location>
        <begin position="1"/>
        <end position="10"/>
    </location>
</feature>
<dbReference type="AlphaFoldDB" id="A0AAV4HZG0"/>
<dbReference type="InterPro" id="IPR036034">
    <property type="entry name" value="PDZ_sf"/>
</dbReference>
<feature type="compositionally biased region" description="Polar residues" evidence="1">
    <location>
        <begin position="243"/>
        <end position="254"/>
    </location>
</feature>
<sequence length="555" mass="61263">MRLTCCSSVGSEDRDQFYHPHRPSLQRQPSLKPLESIFVKTVKEGSPAELSGLHPGDRLVAINGDSITGKPYPQVIETIHSCDSVLKLLVVPKDEDILQMAYPIQSENSFLTDTNSVSDTRGYPKLKEHQQFHSQSNLNTNAGSQAQKELRNCDAFMEQHDVRYSFPLSGMESQEIDYRLGSSSESQPFRVGSNQQHIQKGLSSDSCTEVQMSSQEPNFATTYNIPSKSKYSFGLYFPPKVSAPSSSKNSNPHISGSRAGGTEISRPAASGVRRKSSLDETSVLSASAKSRDYFIRYSTEKAASDNRNRYSPRHSAYERYTSESHPETYISRSQTISNISPTKPLVQPVSQTTMQISSGPSRHIPVLTEAKPSNSSDHKLSSQCVVRIPYEQQQPSPMTGNQPQAVTLPLVRQNYGTTFALTRSPTATHIEISKSIGKPIVSQRKYQFEIAAASEQTSTSAAAPNNGGPNRYKTEIEKIRTQPKFSSIAMRKASFEQSPDRDPPGFDDPEEACQSKSEFQDYQPSKMETAQPTIKGCQAFMDNTAPFSAAAVVTL</sequence>
<evidence type="ECO:0000313" key="4">
    <source>
        <dbReference type="Proteomes" id="UP000762676"/>
    </source>
</evidence>
<dbReference type="SMART" id="SM00228">
    <property type="entry name" value="PDZ"/>
    <property type="match status" value="1"/>
</dbReference>